<protein>
    <recommendedName>
        <fullName evidence="5">Pentatricopeptide repeat-containing protein</fullName>
    </recommendedName>
</protein>
<dbReference type="GO" id="GO:0009451">
    <property type="term" value="P:RNA modification"/>
    <property type="evidence" value="ECO:0007669"/>
    <property type="project" value="InterPro"/>
</dbReference>
<dbReference type="InterPro" id="IPR046848">
    <property type="entry name" value="E_motif"/>
</dbReference>
<dbReference type="FunFam" id="1.25.40.10:FF:000031">
    <property type="entry name" value="Pentatricopeptide repeat-containing protein mitochondrial"/>
    <property type="match status" value="1"/>
</dbReference>
<dbReference type="OrthoDB" id="635740at2759"/>
<dbReference type="PROSITE" id="PS51375">
    <property type="entry name" value="PPR"/>
    <property type="match status" value="5"/>
</dbReference>
<proteinExistence type="predicted"/>
<dbReference type="Proteomes" id="UP001141806">
    <property type="component" value="Unassembled WGS sequence"/>
</dbReference>
<name>A0A9Q0GYF7_9MAGN</name>
<evidence type="ECO:0008006" key="5">
    <source>
        <dbReference type="Google" id="ProtNLM"/>
    </source>
</evidence>
<organism evidence="3 4">
    <name type="scientific">Protea cynaroides</name>
    <dbReference type="NCBI Taxonomy" id="273540"/>
    <lineage>
        <taxon>Eukaryota</taxon>
        <taxon>Viridiplantae</taxon>
        <taxon>Streptophyta</taxon>
        <taxon>Embryophyta</taxon>
        <taxon>Tracheophyta</taxon>
        <taxon>Spermatophyta</taxon>
        <taxon>Magnoliopsida</taxon>
        <taxon>Proteales</taxon>
        <taxon>Proteaceae</taxon>
        <taxon>Protea</taxon>
    </lineage>
</organism>
<dbReference type="Pfam" id="PF20430">
    <property type="entry name" value="Eplus_motif"/>
    <property type="match status" value="1"/>
</dbReference>
<feature type="repeat" description="PPR" evidence="2">
    <location>
        <begin position="425"/>
        <end position="459"/>
    </location>
</feature>
<feature type="repeat" description="PPR" evidence="2">
    <location>
        <begin position="324"/>
        <end position="358"/>
    </location>
</feature>
<dbReference type="Pfam" id="PF01535">
    <property type="entry name" value="PPR"/>
    <property type="match status" value="5"/>
</dbReference>
<feature type="repeat" description="PPR" evidence="2">
    <location>
        <begin position="394"/>
        <end position="424"/>
    </location>
</feature>
<dbReference type="FunFam" id="1.25.40.10:FF:001369">
    <property type="entry name" value="Pentatricopeptide repeat-containing protein At3g05340"/>
    <property type="match status" value="1"/>
</dbReference>
<dbReference type="FunFam" id="1.25.40.10:FF:000196">
    <property type="entry name" value="Pentatricopeptide repeat-containing protein At4g14850"/>
    <property type="match status" value="1"/>
</dbReference>
<dbReference type="Pfam" id="PF13041">
    <property type="entry name" value="PPR_2"/>
    <property type="match status" value="2"/>
</dbReference>
<dbReference type="Pfam" id="PF20431">
    <property type="entry name" value="E_motif"/>
    <property type="match status" value="1"/>
</dbReference>
<evidence type="ECO:0000313" key="4">
    <source>
        <dbReference type="Proteomes" id="UP001141806"/>
    </source>
</evidence>
<keyword evidence="4" id="KW-1185">Reference proteome</keyword>
<gene>
    <name evidence="3" type="ORF">NE237_012956</name>
</gene>
<dbReference type="FunFam" id="1.25.40.10:FF:000366">
    <property type="entry name" value="Pentatricopeptide (PPR) repeat-containing protein"/>
    <property type="match status" value="1"/>
</dbReference>
<dbReference type="NCBIfam" id="TIGR00756">
    <property type="entry name" value="PPR"/>
    <property type="match status" value="4"/>
</dbReference>
<sequence>MKVRWVMSKFNSHLTSSLLSSFLKNRNQNSRNLSLDTRNAGIVFNYVDTSRLLSLCGRRGHLRPGSSLHACIIKHSSLFDIRNLDNIRNVLVVWNSLVFMYSNCGQLSYAAKVFDRMPIKDTISWNSMISGYLRVEEIETGFGFFKRMHSSSDFRFDPATLTSILSACDKPNLLSVSKLIHCLIFVNGYEQEIPVANALITSYFKCECHNSGRRVFDEMSQKNVISWTAVISGLAQRQFYDQSFNLFWKMRSGSVEPNSLTYSSSLSACSGLRALKEGRQVHGLVLKSGFDSDLCIESALMDMYSKCGSMEDAFRIFKAAAEMDEVSMTVILVGLAQNGLEEEAVRFFINMVKMGIDIDPNMVSAILGVFGIDTSFALGQQIHSLVIKKSFGVNPFVNNGLINMYSKCGNLEESMKVFDRMTHRNSVSWNSMIAAFARHGRGFEALQLYEKMRIESVEPTDVTFLSLLHACSHIGSVDKGMEFLDSMAKVHGISPRVEHYACLVDMLGRAGRLVEAKRFIEGLPLEPGVLVWQALLGACSIHGDSTIGRFAADHLLLAAPESATPYVLMANIYSSEGRWEERARIIKKMKGMKLKKETGMSWIELENKVHSFVVGDRIHPQSETIYQVLEELIRLMRDGGYVPDESFLHYDLDQDFNEEHL</sequence>
<evidence type="ECO:0000256" key="1">
    <source>
        <dbReference type="ARBA" id="ARBA00022737"/>
    </source>
</evidence>
<dbReference type="InterPro" id="IPR011990">
    <property type="entry name" value="TPR-like_helical_dom_sf"/>
</dbReference>
<dbReference type="Gene3D" id="1.25.40.10">
    <property type="entry name" value="Tetratricopeptide repeat domain"/>
    <property type="match status" value="5"/>
</dbReference>
<comment type="caution">
    <text evidence="3">The sequence shown here is derived from an EMBL/GenBank/DDBJ whole genome shotgun (WGS) entry which is preliminary data.</text>
</comment>
<feature type="repeat" description="PPR" evidence="2">
    <location>
        <begin position="223"/>
        <end position="257"/>
    </location>
</feature>
<dbReference type="GO" id="GO:0003723">
    <property type="term" value="F:RNA binding"/>
    <property type="evidence" value="ECO:0007669"/>
    <property type="project" value="InterPro"/>
</dbReference>
<dbReference type="InterPro" id="IPR046849">
    <property type="entry name" value="E2_motif"/>
</dbReference>
<dbReference type="InterPro" id="IPR046960">
    <property type="entry name" value="PPR_At4g14850-like_plant"/>
</dbReference>
<accession>A0A9Q0GYF7</accession>
<dbReference type="EMBL" id="JAMYWD010000011">
    <property type="protein sequence ID" value="KAJ4956173.1"/>
    <property type="molecule type" value="Genomic_DNA"/>
</dbReference>
<evidence type="ECO:0000313" key="3">
    <source>
        <dbReference type="EMBL" id="KAJ4956173.1"/>
    </source>
</evidence>
<dbReference type="AlphaFoldDB" id="A0A9Q0GYF7"/>
<evidence type="ECO:0000256" key="2">
    <source>
        <dbReference type="PROSITE-ProRule" id="PRU00708"/>
    </source>
</evidence>
<dbReference type="PANTHER" id="PTHR47926">
    <property type="entry name" value="PENTATRICOPEPTIDE REPEAT-CONTAINING PROTEIN"/>
    <property type="match status" value="1"/>
</dbReference>
<dbReference type="InterPro" id="IPR002885">
    <property type="entry name" value="PPR_rpt"/>
</dbReference>
<dbReference type="PANTHER" id="PTHR47926:SF374">
    <property type="entry name" value="PENTATRICOPEPTIDE REPEAT-CONTAINING PROTEIN"/>
    <property type="match status" value="1"/>
</dbReference>
<reference evidence="3" key="1">
    <citation type="journal article" date="2023" name="Plant J.">
        <title>The genome of the king protea, Protea cynaroides.</title>
        <authorList>
            <person name="Chang J."/>
            <person name="Duong T.A."/>
            <person name="Schoeman C."/>
            <person name="Ma X."/>
            <person name="Roodt D."/>
            <person name="Barker N."/>
            <person name="Li Z."/>
            <person name="Van de Peer Y."/>
            <person name="Mizrachi E."/>
        </authorList>
    </citation>
    <scope>NUCLEOTIDE SEQUENCE</scope>
    <source>
        <tissue evidence="3">Young leaves</tissue>
    </source>
</reference>
<keyword evidence="1" id="KW-0677">Repeat</keyword>
<feature type="repeat" description="PPR" evidence="2">
    <location>
        <begin position="121"/>
        <end position="151"/>
    </location>
</feature>